<reference evidence="12" key="2">
    <citation type="submission" date="2020-09" db="EMBL/GenBank/DDBJ databases">
        <authorList>
            <person name="Sun Q."/>
            <person name="Zhou Y."/>
        </authorList>
    </citation>
    <scope>NUCLEOTIDE SEQUENCE</scope>
    <source>
        <strain evidence="12">CGMCC 1.10998</strain>
    </source>
</reference>
<dbReference type="Proteomes" id="UP000637423">
    <property type="component" value="Unassembled WGS sequence"/>
</dbReference>
<organism evidence="12 13">
    <name type="scientific">Undibacterium terreum</name>
    <dbReference type="NCBI Taxonomy" id="1224302"/>
    <lineage>
        <taxon>Bacteria</taxon>
        <taxon>Pseudomonadati</taxon>
        <taxon>Pseudomonadota</taxon>
        <taxon>Betaproteobacteria</taxon>
        <taxon>Burkholderiales</taxon>
        <taxon>Oxalobacteraceae</taxon>
        <taxon>Undibacterium</taxon>
    </lineage>
</organism>
<evidence type="ECO:0000256" key="9">
    <source>
        <dbReference type="ARBA" id="ARBA00023136"/>
    </source>
</evidence>
<evidence type="ECO:0000256" key="4">
    <source>
        <dbReference type="ARBA" id="ARBA00022475"/>
    </source>
</evidence>
<dbReference type="InterPro" id="IPR049031">
    <property type="entry name" value="T2SSK_SAM-like_1st"/>
</dbReference>
<protein>
    <recommendedName>
        <fullName evidence="11">T2SS protein K first SAM-like domain-containing protein</fullName>
    </recommendedName>
</protein>
<dbReference type="Gene3D" id="1.10.40.60">
    <property type="entry name" value="EpsJ-like"/>
    <property type="match status" value="2"/>
</dbReference>
<evidence type="ECO:0000256" key="5">
    <source>
        <dbReference type="ARBA" id="ARBA00022519"/>
    </source>
</evidence>
<dbReference type="Pfam" id="PF21687">
    <property type="entry name" value="T2SSK_1st"/>
    <property type="match status" value="1"/>
</dbReference>
<accession>A0A916XP29</accession>
<evidence type="ECO:0000313" key="12">
    <source>
        <dbReference type="EMBL" id="GGC87468.1"/>
    </source>
</evidence>
<keyword evidence="6" id="KW-0812">Transmembrane</keyword>
<comment type="caution">
    <text evidence="12">The sequence shown here is derived from an EMBL/GenBank/DDBJ whole genome shotgun (WGS) entry which is preliminary data.</text>
</comment>
<evidence type="ECO:0000256" key="3">
    <source>
        <dbReference type="ARBA" id="ARBA00022448"/>
    </source>
</evidence>
<evidence type="ECO:0000256" key="7">
    <source>
        <dbReference type="ARBA" id="ARBA00022927"/>
    </source>
</evidence>
<gene>
    <name evidence="12" type="ORF">GCM10011396_38420</name>
</gene>
<comment type="similarity">
    <text evidence="2">Belongs to the GSP K family.</text>
</comment>
<dbReference type="InterPro" id="IPR005628">
    <property type="entry name" value="GspK"/>
</dbReference>
<dbReference type="GO" id="GO:0009306">
    <property type="term" value="P:protein secretion"/>
    <property type="evidence" value="ECO:0007669"/>
    <property type="project" value="InterPro"/>
</dbReference>
<evidence type="ECO:0000259" key="11">
    <source>
        <dbReference type="Pfam" id="PF21687"/>
    </source>
</evidence>
<proteinExistence type="inferred from homology"/>
<keyword evidence="13" id="KW-1185">Reference proteome</keyword>
<dbReference type="SUPFAM" id="SSF47781">
    <property type="entry name" value="RuvA domain 2-like"/>
    <property type="match status" value="1"/>
</dbReference>
<dbReference type="PANTHER" id="PTHR38831">
    <property type="entry name" value="TYPE II SECRETION SYSTEM PROTEIN K"/>
    <property type="match status" value="1"/>
</dbReference>
<dbReference type="GO" id="GO:0005886">
    <property type="term" value="C:plasma membrane"/>
    <property type="evidence" value="ECO:0007669"/>
    <property type="project" value="UniProtKB-SubCell"/>
</dbReference>
<keyword evidence="7" id="KW-0653">Protein transport</keyword>
<keyword evidence="8" id="KW-1133">Transmembrane helix</keyword>
<dbReference type="AlphaFoldDB" id="A0A916XP29"/>
<evidence type="ECO:0000256" key="2">
    <source>
        <dbReference type="ARBA" id="ARBA00007246"/>
    </source>
</evidence>
<keyword evidence="5" id="KW-0997">Cell inner membrane</keyword>
<dbReference type="PANTHER" id="PTHR38831:SF1">
    <property type="entry name" value="TYPE II SECRETION SYSTEM PROTEIN K-RELATED"/>
    <property type="match status" value="1"/>
</dbReference>
<dbReference type="InterPro" id="IPR038072">
    <property type="entry name" value="GspK_central_sf"/>
</dbReference>
<evidence type="ECO:0000256" key="6">
    <source>
        <dbReference type="ARBA" id="ARBA00022692"/>
    </source>
</evidence>
<dbReference type="EMBL" id="BMED01000004">
    <property type="protein sequence ID" value="GGC87468.1"/>
    <property type="molecule type" value="Genomic_DNA"/>
</dbReference>
<comment type="subcellular location">
    <subcellularLocation>
        <location evidence="1">Cell inner membrane</location>
    </subcellularLocation>
</comment>
<evidence type="ECO:0000256" key="1">
    <source>
        <dbReference type="ARBA" id="ARBA00004533"/>
    </source>
</evidence>
<dbReference type="InterPro" id="IPR010994">
    <property type="entry name" value="RuvA_2-like"/>
</dbReference>
<name>A0A916XP29_9BURK</name>
<reference evidence="12" key="1">
    <citation type="journal article" date="2014" name="Int. J. Syst. Evol. Microbiol.">
        <title>Complete genome sequence of Corynebacterium casei LMG S-19264T (=DSM 44701T), isolated from a smear-ripened cheese.</title>
        <authorList>
            <consortium name="US DOE Joint Genome Institute (JGI-PGF)"/>
            <person name="Walter F."/>
            <person name="Albersmeier A."/>
            <person name="Kalinowski J."/>
            <person name="Ruckert C."/>
        </authorList>
    </citation>
    <scope>NUCLEOTIDE SEQUENCE</scope>
    <source>
        <strain evidence="12">CGMCC 1.10998</strain>
    </source>
</reference>
<keyword evidence="9" id="KW-0472">Membrane</keyword>
<evidence type="ECO:0000256" key="10">
    <source>
        <dbReference type="SAM" id="MobiDB-lite"/>
    </source>
</evidence>
<keyword evidence="3" id="KW-0813">Transport</keyword>
<sequence>MKQRGFILVATLWILAGITIAAAFFAQRIASSIQLAKQYDAHIQSQVACSDSKAEIAYLLATRPLSMYGIGDVATHIRLDNQAYRMEGDCIARLQDTRGLFVINAANRDSLGILLNQKGVPESEHDKLYDTLMDYIDPNPNVHRLNGVTKSAYRDAGLPEPTGHLLVTPDQLRQVYGWREQKILWQGGEPLTDLITTARTIAVNPNTAPAPVLLTLPGVTPTVLPKLLQYRSIEPILNDGQLANLLGIDSQQLFLKVISFPADTLRVSLGSSGQETSVRYNVALTPIAADAPWRIDYYYSVPQRITQKTNDAISSNPFDLKATPPSAASSISLFESPPQ</sequence>
<keyword evidence="4" id="KW-1003">Cell membrane</keyword>
<feature type="region of interest" description="Disordered" evidence="10">
    <location>
        <begin position="315"/>
        <end position="339"/>
    </location>
</feature>
<evidence type="ECO:0000313" key="13">
    <source>
        <dbReference type="Proteomes" id="UP000637423"/>
    </source>
</evidence>
<dbReference type="RefSeq" id="WP_188567738.1">
    <property type="nucleotide sequence ID" value="NZ_BMED01000004.1"/>
</dbReference>
<feature type="domain" description="T2SS protein K first SAM-like" evidence="11">
    <location>
        <begin position="104"/>
        <end position="181"/>
    </location>
</feature>
<dbReference type="SUPFAM" id="SSF158544">
    <property type="entry name" value="GspK insert domain-like"/>
    <property type="match status" value="1"/>
</dbReference>
<evidence type="ECO:0000256" key="8">
    <source>
        <dbReference type="ARBA" id="ARBA00022989"/>
    </source>
</evidence>